<feature type="compositionally biased region" description="Basic and acidic residues" evidence="8">
    <location>
        <begin position="284"/>
        <end position="298"/>
    </location>
</feature>
<dbReference type="AlphaFoldDB" id="A0A6J2UI49"/>
<dbReference type="GO" id="GO:0005432">
    <property type="term" value="F:calcium:sodium antiporter activity"/>
    <property type="evidence" value="ECO:0007669"/>
    <property type="project" value="TreeGrafter"/>
</dbReference>
<dbReference type="GeneID" id="115634494"/>
<feature type="transmembrane region" description="Helical" evidence="9">
    <location>
        <begin position="143"/>
        <end position="164"/>
    </location>
</feature>
<evidence type="ECO:0000256" key="1">
    <source>
        <dbReference type="ARBA" id="ARBA00004141"/>
    </source>
</evidence>
<dbReference type="Pfam" id="PF01699">
    <property type="entry name" value="Na_Ca_ex"/>
    <property type="match status" value="2"/>
</dbReference>
<keyword evidence="4" id="KW-0109">Calcium transport</keyword>
<feature type="domain" description="Sodium/calcium exchanger membrane region" evidence="10">
    <location>
        <begin position="425"/>
        <end position="574"/>
    </location>
</feature>
<comment type="subcellular location">
    <subcellularLocation>
        <location evidence="1">Membrane</location>
        <topology evidence="1">Multi-pass membrane protein</topology>
    </subcellularLocation>
</comment>
<evidence type="ECO:0000256" key="3">
    <source>
        <dbReference type="ARBA" id="ARBA00022449"/>
    </source>
</evidence>
<feature type="region of interest" description="Disordered" evidence="8">
    <location>
        <begin position="266"/>
        <end position="298"/>
    </location>
</feature>
<dbReference type="PANTHER" id="PTHR12266">
    <property type="entry name" value="NA+/CA2+ K+ INDEPENDENT EXCHANGER"/>
    <property type="match status" value="1"/>
</dbReference>
<evidence type="ECO:0000313" key="12">
    <source>
        <dbReference type="RefSeq" id="XP_030388111.1"/>
    </source>
</evidence>
<keyword evidence="4" id="KW-0106">Calcium</keyword>
<feature type="transmembrane region" description="Helical" evidence="9">
    <location>
        <begin position="489"/>
        <end position="513"/>
    </location>
</feature>
<gene>
    <name evidence="12" type="primary">LOC115634494</name>
</gene>
<sequence length="593" mass="67074">MDEYEPNEIDEEFATYADEVSCNNVLSFPYEDRCEFVNNTPDCVEEMHLLTYMSLMSCQIRVKNKFEECVFITFCLALCAFMLLMLAYTADIYFSPALRTISRYLHMNEHLAGVTILAFGNTSPDVFANLAEVKGSKAVFANSMASSIFVTMLTGGVVCFLSPFRMNAHATIRDILFIMLGVLVMDYILKSGEGVEISEVIVMGVLYLAYLVVNMLDLYMMRRTIKALEAELQKMVGQPMTPETRRKKKMYENKLNEMKNDADIDVKTEVNEGRSSTRSSIDPESTRNRKFDPSHPKNDNLLKEALEALKPIDFDEWKSNGVFWRSFLLAKAPIVVMCGLFIPLVDQEADKHGWCKLLNCMQVFTTPVVIVLIGMGYIDRSRTVWHLEVQFEYVPYLLLLAPLSIAMFLHSRTDIPPSYHWVFTYVSVLASMFVLYVTATEIDKIFDLIGTVLDISEHFMGATVNCACGALGDLVTNAALAMQGYEKMAYAATMGGPFFNLLIGTGATFVGRIYYGLHINWHTQLGEYGPNSFVFLLVGLSTTLLWSSVLNFRARRSVGIFNICIYLLYVLFNVLAENDIMHSYANDEFLELA</sequence>
<evidence type="ECO:0000256" key="6">
    <source>
        <dbReference type="ARBA" id="ARBA00022989"/>
    </source>
</evidence>
<feature type="transmembrane region" description="Helical" evidence="9">
    <location>
        <begin position="559"/>
        <end position="576"/>
    </location>
</feature>
<evidence type="ECO:0000256" key="8">
    <source>
        <dbReference type="SAM" id="MobiDB-lite"/>
    </source>
</evidence>
<feature type="compositionally biased region" description="Polar residues" evidence="8">
    <location>
        <begin position="273"/>
        <end position="283"/>
    </location>
</feature>
<feature type="transmembrane region" description="Helical" evidence="9">
    <location>
        <begin position="322"/>
        <end position="345"/>
    </location>
</feature>
<dbReference type="GO" id="GO:0016020">
    <property type="term" value="C:membrane"/>
    <property type="evidence" value="ECO:0007669"/>
    <property type="project" value="UniProtKB-SubCell"/>
</dbReference>
<feature type="transmembrane region" description="Helical" evidence="9">
    <location>
        <begin position="69"/>
        <end position="90"/>
    </location>
</feature>
<dbReference type="GO" id="GO:0006874">
    <property type="term" value="P:intracellular calcium ion homeostasis"/>
    <property type="evidence" value="ECO:0007669"/>
    <property type="project" value="TreeGrafter"/>
</dbReference>
<evidence type="ECO:0000256" key="9">
    <source>
        <dbReference type="SAM" id="Phobius"/>
    </source>
</evidence>
<keyword evidence="2" id="KW-0813">Transport</keyword>
<protein>
    <submittedName>
        <fullName evidence="12">Mitochondrial sodium/calcium exchanger protein-like</fullName>
    </submittedName>
</protein>
<name>A0A6J2UI49_DROLE</name>
<dbReference type="OrthoDB" id="407410at2759"/>
<feature type="transmembrane region" description="Helical" evidence="9">
    <location>
        <begin position="421"/>
        <end position="439"/>
    </location>
</feature>
<dbReference type="InterPro" id="IPR051359">
    <property type="entry name" value="CaCA_antiporter"/>
</dbReference>
<dbReference type="RefSeq" id="XP_030388111.1">
    <property type="nucleotide sequence ID" value="XM_030532251.1"/>
</dbReference>
<keyword evidence="3" id="KW-0050">Antiport</keyword>
<keyword evidence="6 9" id="KW-1133">Transmembrane helix</keyword>
<organism evidence="11 12">
    <name type="scientific">Drosophila lebanonensis</name>
    <name type="common">Fruit fly</name>
    <name type="synonym">Scaptodrosophila lebanonensis</name>
    <dbReference type="NCBI Taxonomy" id="7225"/>
    <lineage>
        <taxon>Eukaryota</taxon>
        <taxon>Metazoa</taxon>
        <taxon>Ecdysozoa</taxon>
        <taxon>Arthropoda</taxon>
        <taxon>Hexapoda</taxon>
        <taxon>Insecta</taxon>
        <taxon>Pterygota</taxon>
        <taxon>Neoptera</taxon>
        <taxon>Endopterygota</taxon>
        <taxon>Diptera</taxon>
        <taxon>Brachycera</taxon>
        <taxon>Muscomorpha</taxon>
        <taxon>Ephydroidea</taxon>
        <taxon>Drosophilidae</taxon>
        <taxon>Scaptodrosophila</taxon>
    </lineage>
</organism>
<dbReference type="InterPro" id="IPR044880">
    <property type="entry name" value="NCX_ion-bd_dom_sf"/>
</dbReference>
<keyword evidence="4" id="KW-0406">Ion transport</keyword>
<keyword evidence="11" id="KW-1185">Reference proteome</keyword>
<feature type="transmembrane region" description="Helical" evidence="9">
    <location>
        <begin position="393"/>
        <end position="409"/>
    </location>
</feature>
<feature type="transmembrane region" description="Helical" evidence="9">
    <location>
        <begin position="170"/>
        <end position="189"/>
    </location>
</feature>
<feature type="transmembrane region" description="Helical" evidence="9">
    <location>
        <begin position="357"/>
        <end position="378"/>
    </location>
</feature>
<evidence type="ECO:0000259" key="10">
    <source>
        <dbReference type="Pfam" id="PF01699"/>
    </source>
</evidence>
<dbReference type="PANTHER" id="PTHR12266:SF0">
    <property type="entry name" value="MITOCHONDRIAL SODIUM_CALCIUM EXCHANGER PROTEIN"/>
    <property type="match status" value="1"/>
</dbReference>
<feature type="transmembrane region" description="Helical" evidence="9">
    <location>
        <begin position="533"/>
        <end position="552"/>
    </location>
</feature>
<evidence type="ECO:0000256" key="2">
    <source>
        <dbReference type="ARBA" id="ARBA00022448"/>
    </source>
</evidence>
<feature type="transmembrane region" description="Helical" evidence="9">
    <location>
        <begin position="201"/>
        <end position="221"/>
    </location>
</feature>
<evidence type="ECO:0000256" key="4">
    <source>
        <dbReference type="ARBA" id="ARBA00022568"/>
    </source>
</evidence>
<reference evidence="12" key="1">
    <citation type="submission" date="2025-08" db="UniProtKB">
        <authorList>
            <consortium name="RefSeq"/>
        </authorList>
    </citation>
    <scope>IDENTIFICATION</scope>
    <source>
        <strain evidence="12">11010-0011.00</strain>
        <tissue evidence="12">Whole body</tissue>
    </source>
</reference>
<keyword evidence="7 9" id="KW-0472">Membrane</keyword>
<dbReference type="Proteomes" id="UP000504634">
    <property type="component" value="Unplaced"/>
</dbReference>
<proteinExistence type="predicted"/>
<dbReference type="Gene3D" id="1.20.1420.30">
    <property type="entry name" value="NCX, central ion-binding region"/>
    <property type="match status" value="2"/>
</dbReference>
<feature type="domain" description="Sodium/calcium exchanger membrane region" evidence="10">
    <location>
        <begin position="78"/>
        <end position="215"/>
    </location>
</feature>
<dbReference type="InterPro" id="IPR004837">
    <property type="entry name" value="NaCa_Exmemb"/>
</dbReference>
<evidence type="ECO:0000256" key="7">
    <source>
        <dbReference type="ARBA" id="ARBA00023136"/>
    </source>
</evidence>
<evidence type="ECO:0000313" key="11">
    <source>
        <dbReference type="Proteomes" id="UP000504634"/>
    </source>
</evidence>
<accession>A0A6J2UI49</accession>
<evidence type="ECO:0000256" key="5">
    <source>
        <dbReference type="ARBA" id="ARBA00022692"/>
    </source>
</evidence>
<keyword evidence="5 9" id="KW-0812">Transmembrane</keyword>